<name>A0AAV3R7V7_LITER</name>
<evidence type="ECO:0000313" key="1">
    <source>
        <dbReference type="EMBL" id="GAA0172013.1"/>
    </source>
</evidence>
<comment type="caution">
    <text evidence="1">The sequence shown here is derived from an EMBL/GenBank/DDBJ whole genome shotgun (WGS) entry which is preliminary data.</text>
</comment>
<protein>
    <submittedName>
        <fullName evidence="1">Uncharacterized protein</fullName>
    </submittedName>
</protein>
<organism evidence="1 2">
    <name type="scientific">Lithospermum erythrorhizon</name>
    <name type="common">Purple gromwell</name>
    <name type="synonym">Lithospermum officinale var. erythrorhizon</name>
    <dbReference type="NCBI Taxonomy" id="34254"/>
    <lineage>
        <taxon>Eukaryota</taxon>
        <taxon>Viridiplantae</taxon>
        <taxon>Streptophyta</taxon>
        <taxon>Embryophyta</taxon>
        <taxon>Tracheophyta</taxon>
        <taxon>Spermatophyta</taxon>
        <taxon>Magnoliopsida</taxon>
        <taxon>eudicotyledons</taxon>
        <taxon>Gunneridae</taxon>
        <taxon>Pentapetalae</taxon>
        <taxon>asterids</taxon>
        <taxon>lamiids</taxon>
        <taxon>Boraginales</taxon>
        <taxon>Boraginaceae</taxon>
        <taxon>Boraginoideae</taxon>
        <taxon>Lithospermeae</taxon>
        <taxon>Lithospermum</taxon>
    </lineage>
</organism>
<keyword evidence="2" id="KW-1185">Reference proteome</keyword>
<accession>A0AAV3R7V7</accession>
<gene>
    <name evidence="1" type="ORF">LIER_25923</name>
</gene>
<dbReference type="AlphaFoldDB" id="A0AAV3R7V7"/>
<reference evidence="1 2" key="1">
    <citation type="submission" date="2024-01" db="EMBL/GenBank/DDBJ databases">
        <title>The complete chloroplast genome sequence of Lithospermum erythrorhizon: insights into the phylogenetic relationship among Boraginaceae species and the maternal lineages of purple gromwells.</title>
        <authorList>
            <person name="Okada T."/>
            <person name="Watanabe K."/>
        </authorList>
    </citation>
    <scope>NUCLEOTIDE SEQUENCE [LARGE SCALE GENOMIC DNA]</scope>
</reference>
<evidence type="ECO:0000313" key="2">
    <source>
        <dbReference type="Proteomes" id="UP001454036"/>
    </source>
</evidence>
<dbReference type="EMBL" id="BAABME010007916">
    <property type="protein sequence ID" value="GAA0172013.1"/>
    <property type="molecule type" value="Genomic_DNA"/>
</dbReference>
<dbReference type="Proteomes" id="UP001454036">
    <property type="component" value="Unassembled WGS sequence"/>
</dbReference>
<sequence>MIRQKEWSIKNPTTRLGYMLKPLLRLLVNRVTDHLEWSKPKPGQEPSMTHSLPMGQLCGDIRPRERLYSLDGEDLKNSTSRSNPASFHINHIGRGFHYLQKGSQSSTPLSIYRRTKESPYQRMLYVQPRG</sequence>
<proteinExistence type="predicted"/>